<dbReference type="RefSeq" id="XP_045280389.1">
    <property type="nucleotide sequence ID" value="XM_045418921.1"/>
</dbReference>
<evidence type="ECO:0000256" key="1">
    <source>
        <dbReference type="SAM" id="MobiDB-lite"/>
    </source>
</evidence>
<gene>
    <name evidence="2" type="ORF">BDCG_03324</name>
</gene>
<dbReference type="EMBL" id="EQ999975">
    <property type="protein sequence ID" value="OAT00662.1"/>
    <property type="molecule type" value="Genomic_DNA"/>
</dbReference>
<protein>
    <submittedName>
        <fullName evidence="2">Uncharacterized protein</fullName>
    </submittedName>
</protein>
<dbReference type="Proteomes" id="UP000002039">
    <property type="component" value="Unassembled WGS sequence"/>
</dbReference>
<accession>A0ABX2VU01</accession>
<feature type="region of interest" description="Disordered" evidence="1">
    <location>
        <begin position="1"/>
        <end position="53"/>
    </location>
</feature>
<proteinExistence type="predicted"/>
<evidence type="ECO:0000313" key="3">
    <source>
        <dbReference type="Proteomes" id="UP000002039"/>
    </source>
</evidence>
<name>A0ABX2VU01_AJEDR</name>
<dbReference type="GeneID" id="69025637"/>
<evidence type="ECO:0000313" key="2">
    <source>
        <dbReference type="EMBL" id="OAT00662.1"/>
    </source>
</evidence>
<organism evidence="2 3">
    <name type="scientific">Ajellomyces dermatitidis (strain ER-3 / ATCC MYA-2586)</name>
    <name type="common">Blastomyces dermatitidis</name>
    <dbReference type="NCBI Taxonomy" id="559297"/>
    <lineage>
        <taxon>Eukaryota</taxon>
        <taxon>Fungi</taxon>
        <taxon>Dikarya</taxon>
        <taxon>Ascomycota</taxon>
        <taxon>Pezizomycotina</taxon>
        <taxon>Eurotiomycetes</taxon>
        <taxon>Eurotiomycetidae</taxon>
        <taxon>Onygenales</taxon>
        <taxon>Ajellomycetaceae</taxon>
        <taxon>Blastomyces</taxon>
    </lineage>
</organism>
<feature type="compositionally biased region" description="Polar residues" evidence="1">
    <location>
        <begin position="1"/>
        <end position="11"/>
    </location>
</feature>
<reference evidence="3" key="1">
    <citation type="journal article" date="2015" name="PLoS Genet.">
        <title>The dynamic genome and transcriptome of the human fungal pathogen Blastomyces and close relative Emmonsia.</title>
        <authorList>
            <person name="Munoz J.F."/>
            <person name="Gauthier G.M."/>
            <person name="Desjardins C.A."/>
            <person name="Gallo J.E."/>
            <person name="Holder J."/>
            <person name="Sullivan T.D."/>
            <person name="Marty A.J."/>
            <person name="Carmen J.C."/>
            <person name="Chen Z."/>
            <person name="Ding L."/>
            <person name="Gujja S."/>
            <person name="Magrini V."/>
            <person name="Misas E."/>
            <person name="Mitreva M."/>
            <person name="Priest M."/>
            <person name="Saif S."/>
            <person name="Whiston E.A."/>
            <person name="Young S."/>
            <person name="Zeng Q."/>
            <person name="Goldman W.E."/>
            <person name="Mardis E.R."/>
            <person name="Taylor J.W."/>
            <person name="McEwen J.G."/>
            <person name="Clay O.K."/>
            <person name="Klein B.S."/>
            <person name="Cuomo C.A."/>
        </authorList>
    </citation>
    <scope>NUCLEOTIDE SEQUENCE [LARGE SCALE GENOMIC DNA]</scope>
    <source>
        <strain evidence="3">ER-3 / ATCC MYA-2586</strain>
    </source>
</reference>
<sequence>MSRQMSRQRGSGATEEGGRGARQTRGEWKREERRLGGEERGERREPQWDGGYRGGGTWPADFCGGGTCWYLPPGASSLAGGYQPPSKPALGKAWEDAATRNRQPPMRYLRTEASSFPYAAFRVQMRHQSVHDSACMAVLCFGSQNIAYFHYQHQPEPCNPPGKDSFRLHGHTWHSIHFCSPIAIVVGCSQTEEDLKIAFKTTKGSNTYQLACAAPDEQF</sequence>
<keyword evidence="3" id="KW-1185">Reference proteome</keyword>
<feature type="compositionally biased region" description="Basic and acidic residues" evidence="1">
    <location>
        <begin position="16"/>
        <end position="47"/>
    </location>
</feature>